<sequence>MRLSRPLAGLAAAAVLATGALSGCGVSDAEIRPGVAADVEGAEVSLDQVADAVADTCEVLQGSPELLQGGFTGAELRGIVVQQLVVTEVATAIAEENGLDADVLRREAERQARNSFGFTADEADDASIPVFAASAYLSSVISEVVDPTLSEEELVEPGPAYQAYLEQWQAENDIDVNPLFDQVDFTEAASGALLSDTSTAVSEAATLRAQADELRNRAAQGDPAAQAELTTLVSSLPQSQACAAEEDAPEPAQAPPIPLENPNGGQG</sequence>
<name>A0A6J6VY76_9ZZZZ</name>
<organism evidence="2">
    <name type="scientific">freshwater metagenome</name>
    <dbReference type="NCBI Taxonomy" id="449393"/>
    <lineage>
        <taxon>unclassified sequences</taxon>
        <taxon>metagenomes</taxon>
        <taxon>ecological metagenomes</taxon>
    </lineage>
</organism>
<dbReference type="EMBL" id="CAEZYQ010000064">
    <property type="protein sequence ID" value="CAB4775688.1"/>
    <property type="molecule type" value="Genomic_DNA"/>
</dbReference>
<evidence type="ECO:0000256" key="1">
    <source>
        <dbReference type="SAM" id="MobiDB-lite"/>
    </source>
</evidence>
<evidence type="ECO:0000313" key="2">
    <source>
        <dbReference type="EMBL" id="CAB4775688.1"/>
    </source>
</evidence>
<reference evidence="2" key="1">
    <citation type="submission" date="2020-05" db="EMBL/GenBank/DDBJ databases">
        <authorList>
            <person name="Chiriac C."/>
            <person name="Salcher M."/>
            <person name="Ghai R."/>
            <person name="Kavagutti S V."/>
        </authorList>
    </citation>
    <scope>NUCLEOTIDE SEQUENCE</scope>
</reference>
<dbReference type="PROSITE" id="PS51257">
    <property type="entry name" value="PROKAR_LIPOPROTEIN"/>
    <property type="match status" value="1"/>
</dbReference>
<gene>
    <name evidence="2" type="ORF">UFOPK2761_03664</name>
</gene>
<feature type="region of interest" description="Disordered" evidence="1">
    <location>
        <begin position="236"/>
        <end position="267"/>
    </location>
</feature>
<dbReference type="AlphaFoldDB" id="A0A6J6VY76"/>
<proteinExistence type="predicted"/>
<protein>
    <submittedName>
        <fullName evidence="2">Unannotated protein</fullName>
    </submittedName>
</protein>
<accession>A0A6J6VY76</accession>